<organism evidence="6 7">
    <name type="scientific">Flavobacterium swingsii</name>
    <dbReference type="NCBI Taxonomy" id="498292"/>
    <lineage>
        <taxon>Bacteria</taxon>
        <taxon>Pseudomonadati</taxon>
        <taxon>Bacteroidota</taxon>
        <taxon>Flavobacteriia</taxon>
        <taxon>Flavobacteriales</taxon>
        <taxon>Flavobacteriaceae</taxon>
        <taxon>Flavobacterium</taxon>
    </lineage>
</organism>
<feature type="transmembrane region" description="Helical" evidence="5">
    <location>
        <begin position="16"/>
        <end position="40"/>
    </location>
</feature>
<sequence>MEAVLTSNKEKNYASFIHLSALTKYFIPFGNYILPIVLWGSKKDSSEFINHNGKQVLNFQLSMLLYSILLLIVSIPTLLFSIFNNVSFNEIENGNFLIEKLSTGNITGIVTIALIAIGLFCFMKIAEFFLIIYGAMKTNEGEYFKYPLTINFLK</sequence>
<dbReference type="OrthoDB" id="9808930at2"/>
<evidence type="ECO:0000313" key="7">
    <source>
        <dbReference type="Proteomes" id="UP000199604"/>
    </source>
</evidence>
<dbReference type="Pfam" id="PF09685">
    <property type="entry name" value="MamF_MmsF"/>
    <property type="match status" value="1"/>
</dbReference>
<dbReference type="EMBL" id="FOJT01000001">
    <property type="protein sequence ID" value="SFA72753.1"/>
    <property type="molecule type" value="Genomic_DNA"/>
</dbReference>
<dbReference type="STRING" id="498292.SAMN05660845_0252"/>
<evidence type="ECO:0000256" key="1">
    <source>
        <dbReference type="ARBA" id="ARBA00004141"/>
    </source>
</evidence>
<evidence type="ECO:0000256" key="2">
    <source>
        <dbReference type="ARBA" id="ARBA00022692"/>
    </source>
</evidence>
<evidence type="ECO:0000313" key="6">
    <source>
        <dbReference type="EMBL" id="SFA72753.1"/>
    </source>
</evidence>
<protein>
    <recommendedName>
        <fullName evidence="8">DUF4870 domain-containing protein</fullName>
    </recommendedName>
</protein>
<comment type="subcellular location">
    <subcellularLocation>
        <location evidence="1">Membrane</location>
        <topology evidence="1">Multi-pass membrane protein</topology>
    </subcellularLocation>
</comment>
<dbReference type="AlphaFoldDB" id="A0A1I0V9M6"/>
<keyword evidence="7" id="KW-1185">Reference proteome</keyword>
<dbReference type="InterPro" id="IPR019109">
    <property type="entry name" value="MamF_MmsF"/>
</dbReference>
<keyword evidence="3 5" id="KW-1133">Transmembrane helix</keyword>
<dbReference type="RefSeq" id="WP_091473077.1">
    <property type="nucleotide sequence ID" value="NZ_FOJT01000001.1"/>
</dbReference>
<feature type="transmembrane region" description="Helical" evidence="5">
    <location>
        <begin position="106"/>
        <end position="135"/>
    </location>
</feature>
<accession>A0A1I0V9M6</accession>
<evidence type="ECO:0000256" key="4">
    <source>
        <dbReference type="ARBA" id="ARBA00023136"/>
    </source>
</evidence>
<feature type="transmembrane region" description="Helical" evidence="5">
    <location>
        <begin position="61"/>
        <end position="86"/>
    </location>
</feature>
<proteinExistence type="predicted"/>
<gene>
    <name evidence="6" type="ORF">SAMN05660845_0252</name>
</gene>
<keyword evidence="4 5" id="KW-0472">Membrane</keyword>
<keyword evidence="2 5" id="KW-0812">Transmembrane</keyword>
<evidence type="ECO:0000256" key="5">
    <source>
        <dbReference type="SAM" id="Phobius"/>
    </source>
</evidence>
<reference evidence="7" key="1">
    <citation type="submission" date="2016-10" db="EMBL/GenBank/DDBJ databases">
        <authorList>
            <person name="Varghese N."/>
            <person name="Submissions S."/>
        </authorList>
    </citation>
    <scope>NUCLEOTIDE SEQUENCE [LARGE SCALE GENOMIC DNA]</scope>
    <source>
        <strain evidence="7">DSM 21789</strain>
    </source>
</reference>
<evidence type="ECO:0000256" key="3">
    <source>
        <dbReference type="ARBA" id="ARBA00022989"/>
    </source>
</evidence>
<evidence type="ECO:0008006" key="8">
    <source>
        <dbReference type="Google" id="ProtNLM"/>
    </source>
</evidence>
<dbReference type="Proteomes" id="UP000199604">
    <property type="component" value="Unassembled WGS sequence"/>
</dbReference>
<name>A0A1I0V9M6_9FLAO</name>